<comment type="caution">
    <text evidence="7">The sequence shown here is derived from an EMBL/GenBank/DDBJ whole genome shotgun (WGS) entry which is preliminary data.</text>
</comment>
<keyword evidence="5 6" id="KW-0472">Membrane</keyword>
<evidence type="ECO:0000313" key="7">
    <source>
        <dbReference type="EMBL" id="KAI3917599.1"/>
    </source>
</evidence>
<proteinExistence type="inferred from homology"/>
<comment type="subcellular location">
    <subcellularLocation>
        <location evidence="1">Membrane</location>
        <topology evidence="1">Multi-pass membrane protein</topology>
    </subcellularLocation>
</comment>
<evidence type="ECO:0000256" key="1">
    <source>
        <dbReference type="ARBA" id="ARBA00004141"/>
    </source>
</evidence>
<gene>
    <name evidence="7" type="ORF">MKW98_021361</name>
</gene>
<dbReference type="InterPro" id="IPR036259">
    <property type="entry name" value="MFS_trans_sf"/>
</dbReference>
<evidence type="ECO:0000256" key="2">
    <source>
        <dbReference type="ARBA" id="ARBA00005982"/>
    </source>
</evidence>
<reference evidence="7" key="1">
    <citation type="submission" date="2022-04" db="EMBL/GenBank/DDBJ databases">
        <title>A functionally conserved STORR gene fusion in Papaver species that diverged 16.8 million years ago.</title>
        <authorList>
            <person name="Catania T."/>
        </authorList>
    </citation>
    <scope>NUCLEOTIDE SEQUENCE</scope>
    <source>
        <strain evidence="7">S-188037</strain>
    </source>
</reference>
<dbReference type="EMBL" id="JAJJMB010008983">
    <property type="protein sequence ID" value="KAI3917599.1"/>
    <property type="molecule type" value="Genomic_DNA"/>
</dbReference>
<dbReference type="GO" id="GO:0022857">
    <property type="term" value="F:transmembrane transporter activity"/>
    <property type="evidence" value="ECO:0007669"/>
    <property type="project" value="InterPro"/>
</dbReference>
<keyword evidence="3 6" id="KW-0812">Transmembrane</keyword>
<dbReference type="Gene3D" id="1.20.1250.20">
    <property type="entry name" value="MFS general substrate transporter like domains"/>
    <property type="match status" value="1"/>
</dbReference>
<protein>
    <submittedName>
        <fullName evidence="7">Uncharacterized protein</fullName>
    </submittedName>
</protein>
<dbReference type="Pfam" id="PF00854">
    <property type="entry name" value="PTR2"/>
    <property type="match status" value="1"/>
</dbReference>
<evidence type="ECO:0000256" key="4">
    <source>
        <dbReference type="ARBA" id="ARBA00022989"/>
    </source>
</evidence>
<dbReference type="InterPro" id="IPR000109">
    <property type="entry name" value="POT_fam"/>
</dbReference>
<evidence type="ECO:0000256" key="6">
    <source>
        <dbReference type="SAM" id="Phobius"/>
    </source>
</evidence>
<name>A0AAD4SPV8_9MAGN</name>
<accession>A0AAD4SPV8</accession>
<sequence length="147" mass="16025">MGIGLLLSCVAMAVAGIVKRIRRNNSVKENFSISALWLVPQFGLIVLAYAFNAIGQMEFYYRQLPKSMSSILVAFFTLGAALSGLLGGLIISVLLIKLPRVVIANRIGCPVILISVTMITIVGFLLSQLLSVINCFYFVICCWCYGP</sequence>
<feature type="transmembrane region" description="Helical" evidence="6">
    <location>
        <begin position="116"/>
        <end position="145"/>
    </location>
</feature>
<dbReference type="GO" id="GO:0016020">
    <property type="term" value="C:membrane"/>
    <property type="evidence" value="ECO:0007669"/>
    <property type="project" value="UniProtKB-SubCell"/>
</dbReference>
<evidence type="ECO:0000256" key="3">
    <source>
        <dbReference type="ARBA" id="ARBA00022692"/>
    </source>
</evidence>
<keyword evidence="4 6" id="KW-1133">Transmembrane helix</keyword>
<keyword evidence="8" id="KW-1185">Reference proteome</keyword>
<dbReference type="Proteomes" id="UP001202328">
    <property type="component" value="Unassembled WGS sequence"/>
</dbReference>
<feature type="transmembrane region" description="Helical" evidence="6">
    <location>
        <begin position="71"/>
        <end position="96"/>
    </location>
</feature>
<organism evidence="7 8">
    <name type="scientific">Papaver atlanticum</name>
    <dbReference type="NCBI Taxonomy" id="357466"/>
    <lineage>
        <taxon>Eukaryota</taxon>
        <taxon>Viridiplantae</taxon>
        <taxon>Streptophyta</taxon>
        <taxon>Embryophyta</taxon>
        <taxon>Tracheophyta</taxon>
        <taxon>Spermatophyta</taxon>
        <taxon>Magnoliopsida</taxon>
        <taxon>Ranunculales</taxon>
        <taxon>Papaveraceae</taxon>
        <taxon>Papaveroideae</taxon>
        <taxon>Papaver</taxon>
    </lineage>
</organism>
<dbReference type="PANTHER" id="PTHR11654">
    <property type="entry name" value="OLIGOPEPTIDE TRANSPORTER-RELATED"/>
    <property type="match status" value="1"/>
</dbReference>
<comment type="similarity">
    <text evidence="2">Belongs to the major facilitator superfamily. Proton-dependent oligopeptide transporter (POT/PTR) (TC 2.A.17) family.</text>
</comment>
<dbReference type="AlphaFoldDB" id="A0AAD4SPV8"/>
<evidence type="ECO:0000313" key="8">
    <source>
        <dbReference type="Proteomes" id="UP001202328"/>
    </source>
</evidence>
<feature type="transmembrane region" description="Helical" evidence="6">
    <location>
        <begin position="31"/>
        <end position="51"/>
    </location>
</feature>
<evidence type="ECO:0000256" key="5">
    <source>
        <dbReference type="ARBA" id="ARBA00023136"/>
    </source>
</evidence>